<dbReference type="Proteomes" id="UP001492380">
    <property type="component" value="Unassembled WGS sequence"/>
</dbReference>
<proteinExistence type="predicted"/>
<feature type="compositionally biased region" description="Polar residues" evidence="1">
    <location>
        <begin position="128"/>
        <end position="145"/>
    </location>
</feature>
<evidence type="ECO:0000256" key="1">
    <source>
        <dbReference type="SAM" id="MobiDB-lite"/>
    </source>
</evidence>
<evidence type="ECO:0000313" key="2">
    <source>
        <dbReference type="EMBL" id="KAK8222647.1"/>
    </source>
</evidence>
<feature type="region of interest" description="Disordered" evidence="1">
    <location>
        <begin position="333"/>
        <end position="363"/>
    </location>
</feature>
<accession>A0ABR1Y987</accession>
<keyword evidence="3" id="KW-1185">Reference proteome</keyword>
<comment type="caution">
    <text evidence="2">The sequence shown here is derived from an EMBL/GenBank/DDBJ whole genome shotgun (WGS) entry which is preliminary data.</text>
</comment>
<sequence>MEPPAEFAAQYHADAVLMHLAREAFDLLLLYLDHHVQTLNAIQLHCVGSSSYLLSGAQSIVDTGSSCVDFSALNIKKGKEAPYSNAQCVKLTDRSIAFKFDIWRDAERAVKHPKLASPLPNGSGRSLRPSSTLSIPTPRNRQDGSPQDKVLQERQESSQEEAVCSPELAVCSPGVVNGSRFCTGTGTWVLERLVFHHAGPVDLRKRLRDLAIVLGGPLDRHGERRVFLEPKCPSRNLIRDSSLMLGPKAERLEALTLPPRRSVTALPSSRKMRRLARVPLDVFLDPNRESSSPDFDVDRMCTAAVQSGRRCHCEGTWETTCETIAAPTRRVASALATPASRPRQPAPARFVESNSPPAGSENLPRLPTRFAYILRRSFETSVTDF</sequence>
<name>A0ABR1Y987_9PEZI</name>
<dbReference type="EMBL" id="JBBWRZ010000015">
    <property type="protein sequence ID" value="KAK8222647.1"/>
    <property type="molecule type" value="Genomic_DNA"/>
</dbReference>
<gene>
    <name evidence="2" type="ORF">HDK90DRAFT_470959</name>
</gene>
<feature type="region of interest" description="Disordered" evidence="1">
    <location>
        <begin position="114"/>
        <end position="163"/>
    </location>
</feature>
<feature type="compositionally biased region" description="Low complexity" evidence="1">
    <location>
        <begin position="336"/>
        <end position="349"/>
    </location>
</feature>
<protein>
    <submittedName>
        <fullName evidence="2">Uncharacterized protein</fullName>
    </submittedName>
</protein>
<reference evidence="2 3" key="1">
    <citation type="submission" date="2024-04" db="EMBL/GenBank/DDBJ databases">
        <title>Phyllosticta paracitricarpa is synonymous to the EU quarantine fungus P. citricarpa based on phylogenomic analyses.</title>
        <authorList>
            <consortium name="Lawrence Berkeley National Laboratory"/>
            <person name="Van Ingen-Buijs V.A."/>
            <person name="Van Westerhoven A.C."/>
            <person name="Haridas S."/>
            <person name="Skiadas P."/>
            <person name="Martin F."/>
            <person name="Groenewald J.Z."/>
            <person name="Crous P.W."/>
            <person name="Seidl M.F."/>
        </authorList>
    </citation>
    <scope>NUCLEOTIDE SEQUENCE [LARGE SCALE GENOMIC DNA]</scope>
    <source>
        <strain evidence="2 3">CBS 123374</strain>
    </source>
</reference>
<organism evidence="2 3">
    <name type="scientific">Phyllosticta capitalensis</name>
    <dbReference type="NCBI Taxonomy" id="121624"/>
    <lineage>
        <taxon>Eukaryota</taxon>
        <taxon>Fungi</taxon>
        <taxon>Dikarya</taxon>
        <taxon>Ascomycota</taxon>
        <taxon>Pezizomycotina</taxon>
        <taxon>Dothideomycetes</taxon>
        <taxon>Dothideomycetes incertae sedis</taxon>
        <taxon>Botryosphaeriales</taxon>
        <taxon>Phyllostictaceae</taxon>
        <taxon>Phyllosticta</taxon>
    </lineage>
</organism>
<evidence type="ECO:0000313" key="3">
    <source>
        <dbReference type="Proteomes" id="UP001492380"/>
    </source>
</evidence>